<keyword evidence="4 9" id="KW-0547">Nucleotide-binding</keyword>
<comment type="cofactor">
    <cofactor evidence="1">
        <name>Mg(2+)</name>
        <dbReference type="ChEBI" id="CHEBI:18420"/>
    </cofactor>
</comment>
<protein>
    <submittedName>
        <fullName evidence="12">Uncharacterized protein</fullName>
    </submittedName>
</protein>
<accession>A0A5A8DVR0</accession>
<dbReference type="PROSITE" id="PS50011">
    <property type="entry name" value="PROTEIN_KINASE_DOM"/>
    <property type="match status" value="1"/>
</dbReference>
<keyword evidence="7 9" id="KW-0067">ATP-binding</keyword>
<sequence length="565" mass="61401">MPRSPLALDVSSMAAATPASPAASTASGPVASAEAKPYDAIVRRCHPSAHYDIDRRALGKGSFGTVFQGVDKSSGLTVALKFSHNHLKEPAMKGARDEAVAMQEIMDRTKRHPNLAKFIAVYEFPNPHARTGVCIVLVLQLWAGGSLLEKVMDLIGKGVWSEAYAAQAFSQLLQSMKAMHEADGTGSFVHCDVKLDNDFVSDDSRDAYAITGDFGETVWVPRDPANPHRTFRRRRFVGTATYAAPEQLIADSSGHHTYSPAADMWSMGVTLFCILNQAFPFPREDGPKLREAVRSARHYAFHRAVQDDAKDLIEKLLSVDPTARPTAAEALEHPWIRRATVGDLAATRSMFNLPTAGAGGVIVKGVAEEAADLSVTNSADRLLSQLGGGLSLEQFNLIRTKLGEVLGAGYDIKTAELTEEQFEEVMSKISIRGLVISRLFRVLDTDGNGKLSVDELTMGISRITEPSEDRARLVFSMYDADGDGSVTMKELTDVLRACATDDPALERVKAERLVAELSALDVDKSGVVTLEQFLEAVGRNPFLAKLMLQPNEHFRRFVSVAPSTA</sequence>
<feature type="binding site" evidence="9">
    <location>
        <position position="81"/>
    </location>
    <ligand>
        <name>ATP</name>
        <dbReference type="ChEBI" id="CHEBI:30616"/>
    </ligand>
</feature>
<dbReference type="GO" id="GO:0004674">
    <property type="term" value="F:protein serine/threonine kinase activity"/>
    <property type="evidence" value="ECO:0007669"/>
    <property type="project" value="UniProtKB-KW"/>
</dbReference>
<evidence type="ECO:0000256" key="8">
    <source>
        <dbReference type="ARBA" id="ARBA00024334"/>
    </source>
</evidence>
<dbReference type="Pfam" id="PF00069">
    <property type="entry name" value="Pkinase"/>
    <property type="match status" value="1"/>
</dbReference>
<dbReference type="PROSITE" id="PS50222">
    <property type="entry name" value="EF_HAND_2"/>
    <property type="match status" value="3"/>
</dbReference>
<dbReference type="AlphaFoldDB" id="A0A5A8DVR0"/>
<dbReference type="InterPro" id="IPR050205">
    <property type="entry name" value="CDPK_Ser/Thr_kinases"/>
</dbReference>
<evidence type="ECO:0000256" key="5">
    <source>
        <dbReference type="ARBA" id="ARBA00022777"/>
    </source>
</evidence>
<comment type="similarity">
    <text evidence="8">Belongs to the protein kinase superfamily. Ser/Thr protein kinase family. CDPK subfamily.</text>
</comment>
<evidence type="ECO:0000256" key="9">
    <source>
        <dbReference type="PROSITE-ProRule" id="PRU10141"/>
    </source>
</evidence>
<evidence type="ECO:0000256" key="2">
    <source>
        <dbReference type="ARBA" id="ARBA00022527"/>
    </source>
</evidence>
<comment type="caution">
    <text evidence="12">The sequence shown here is derived from an EMBL/GenBank/DDBJ whole genome shotgun (WGS) entry which is preliminary data.</text>
</comment>
<evidence type="ECO:0000313" key="12">
    <source>
        <dbReference type="EMBL" id="KAA0168707.1"/>
    </source>
</evidence>
<evidence type="ECO:0000259" key="11">
    <source>
        <dbReference type="PROSITE" id="PS50222"/>
    </source>
</evidence>
<dbReference type="PROSITE" id="PS00107">
    <property type="entry name" value="PROTEIN_KINASE_ATP"/>
    <property type="match status" value="1"/>
</dbReference>
<evidence type="ECO:0000256" key="3">
    <source>
        <dbReference type="ARBA" id="ARBA00022679"/>
    </source>
</evidence>
<dbReference type="InterPro" id="IPR002048">
    <property type="entry name" value="EF_hand_dom"/>
</dbReference>
<keyword evidence="6" id="KW-0106">Calcium</keyword>
<dbReference type="GO" id="GO:0005524">
    <property type="term" value="F:ATP binding"/>
    <property type="evidence" value="ECO:0007669"/>
    <property type="project" value="UniProtKB-UniRule"/>
</dbReference>
<feature type="domain" description="Protein kinase" evidence="10">
    <location>
        <begin position="52"/>
        <end position="336"/>
    </location>
</feature>
<dbReference type="Pfam" id="PF13499">
    <property type="entry name" value="EF-hand_7"/>
    <property type="match status" value="1"/>
</dbReference>
<keyword evidence="3" id="KW-0808">Transferase</keyword>
<dbReference type="InterPro" id="IPR018247">
    <property type="entry name" value="EF_Hand_1_Ca_BS"/>
</dbReference>
<keyword evidence="2" id="KW-0723">Serine/threonine-protein kinase</keyword>
<evidence type="ECO:0000259" key="10">
    <source>
        <dbReference type="PROSITE" id="PS50011"/>
    </source>
</evidence>
<dbReference type="SUPFAM" id="SSF47473">
    <property type="entry name" value="EF-hand"/>
    <property type="match status" value="1"/>
</dbReference>
<dbReference type="SUPFAM" id="SSF56112">
    <property type="entry name" value="Protein kinase-like (PK-like)"/>
    <property type="match status" value="1"/>
</dbReference>
<dbReference type="PANTHER" id="PTHR24349">
    <property type="entry name" value="SERINE/THREONINE-PROTEIN KINASE"/>
    <property type="match status" value="1"/>
</dbReference>
<feature type="domain" description="EF-hand" evidence="11">
    <location>
        <begin position="508"/>
        <end position="543"/>
    </location>
</feature>
<dbReference type="InterPro" id="IPR011009">
    <property type="entry name" value="Kinase-like_dom_sf"/>
</dbReference>
<evidence type="ECO:0000256" key="7">
    <source>
        <dbReference type="ARBA" id="ARBA00022840"/>
    </source>
</evidence>
<evidence type="ECO:0000256" key="1">
    <source>
        <dbReference type="ARBA" id="ARBA00001946"/>
    </source>
</evidence>
<dbReference type="InterPro" id="IPR011992">
    <property type="entry name" value="EF-hand-dom_pair"/>
</dbReference>
<dbReference type="CDD" id="cd00051">
    <property type="entry name" value="EFh"/>
    <property type="match status" value="2"/>
</dbReference>
<dbReference type="GO" id="GO:0005509">
    <property type="term" value="F:calcium ion binding"/>
    <property type="evidence" value="ECO:0007669"/>
    <property type="project" value="InterPro"/>
</dbReference>
<dbReference type="Pfam" id="PF13202">
    <property type="entry name" value="EF-hand_5"/>
    <property type="match status" value="1"/>
</dbReference>
<evidence type="ECO:0000256" key="4">
    <source>
        <dbReference type="ARBA" id="ARBA00022741"/>
    </source>
</evidence>
<feature type="domain" description="EF-hand" evidence="11">
    <location>
        <begin position="466"/>
        <end position="501"/>
    </location>
</feature>
<gene>
    <name evidence="12" type="ORF">FNF28_02445</name>
</gene>
<dbReference type="InterPro" id="IPR017441">
    <property type="entry name" value="Protein_kinase_ATP_BS"/>
</dbReference>
<dbReference type="Proteomes" id="UP000324907">
    <property type="component" value="Unassembled WGS sequence"/>
</dbReference>
<dbReference type="SMART" id="SM00220">
    <property type="entry name" value="S_TKc"/>
    <property type="match status" value="1"/>
</dbReference>
<proteinExistence type="inferred from homology"/>
<dbReference type="Gene3D" id="1.10.238.10">
    <property type="entry name" value="EF-hand"/>
    <property type="match status" value="1"/>
</dbReference>
<dbReference type="PROSITE" id="PS00018">
    <property type="entry name" value="EF_HAND_1"/>
    <property type="match status" value="1"/>
</dbReference>
<evidence type="ECO:0000256" key="6">
    <source>
        <dbReference type="ARBA" id="ARBA00022837"/>
    </source>
</evidence>
<dbReference type="EMBL" id="VLTL01000027">
    <property type="protein sequence ID" value="KAA0168707.1"/>
    <property type="molecule type" value="Genomic_DNA"/>
</dbReference>
<feature type="domain" description="EF-hand" evidence="11">
    <location>
        <begin position="431"/>
        <end position="465"/>
    </location>
</feature>
<evidence type="ECO:0000313" key="13">
    <source>
        <dbReference type="Proteomes" id="UP000324907"/>
    </source>
</evidence>
<name>A0A5A8DVR0_CAFRO</name>
<dbReference type="SMART" id="SM00054">
    <property type="entry name" value="EFh"/>
    <property type="match status" value="3"/>
</dbReference>
<dbReference type="Gene3D" id="1.10.510.10">
    <property type="entry name" value="Transferase(Phosphotransferase) domain 1"/>
    <property type="match status" value="1"/>
</dbReference>
<keyword evidence="5" id="KW-0418">Kinase</keyword>
<reference evidence="12 13" key="1">
    <citation type="submission" date="2019-07" db="EMBL/GenBank/DDBJ databases">
        <title>Genomes of Cafeteria roenbergensis.</title>
        <authorList>
            <person name="Fischer M.G."/>
            <person name="Hackl T."/>
            <person name="Roman M."/>
        </authorList>
    </citation>
    <scope>NUCLEOTIDE SEQUENCE [LARGE SCALE GENOMIC DNA]</scope>
    <source>
        <strain evidence="12 13">RCC970-E3</strain>
    </source>
</reference>
<dbReference type="InterPro" id="IPR000719">
    <property type="entry name" value="Prot_kinase_dom"/>
</dbReference>
<organism evidence="12 13">
    <name type="scientific">Cafeteria roenbergensis</name>
    <name type="common">Marine flagellate</name>
    <dbReference type="NCBI Taxonomy" id="33653"/>
    <lineage>
        <taxon>Eukaryota</taxon>
        <taxon>Sar</taxon>
        <taxon>Stramenopiles</taxon>
        <taxon>Bigyra</taxon>
        <taxon>Opalozoa</taxon>
        <taxon>Bicosoecida</taxon>
        <taxon>Cafeteriaceae</taxon>
        <taxon>Cafeteria</taxon>
    </lineage>
</organism>